<dbReference type="PANTHER" id="PTHR23407:SF1">
    <property type="entry name" value="5-FORMYLTETRAHYDROFOLATE CYCLO-LIGASE"/>
    <property type="match status" value="1"/>
</dbReference>
<dbReference type="EC" id="6.3.3.2" evidence="5"/>
<comment type="cofactor">
    <cofactor evidence="5">
        <name>Mg(2+)</name>
        <dbReference type="ChEBI" id="CHEBI:18420"/>
    </cofactor>
</comment>
<keyword evidence="7" id="KW-1185">Reference proteome</keyword>
<dbReference type="PIRSF" id="PIRSF006806">
    <property type="entry name" value="FTHF_cligase"/>
    <property type="match status" value="1"/>
</dbReference>
<accession>A0A8J3F850</accession>
<evidence type="ECO:0000313" key="7">
    <source>
        <dbReference type="Proteomes" id="UP000649739"/>
    </source>
</evidence>
<keyword evidence="5" id="KW-0460">Magnesium</keyword>
<dbReference type="AlphaFoldDB" id="A0A8J3F850"/>
<organism evidence="6 7">
    <name type="scientific">Pilimelia anulata</name>
    <dbReference type="NCBI Taxonomy" id="53371"/>
    <lineage>
        <taxon>Bacteria</taxon>
        <taxon>Bacillati</taxon>
        <taxon>Actinomycetota</taxon>
        <taxon>Actinomycetes</taxon>
        <taxon>Micromonosporales</taxon>
        <taxon>Micromonosporaceae</taxon>
        <taxon>Pilimelia</taxon>
    </lineage>
</organism>
<protein>
    <recommendedName>
        <fullName evidence="5">5-formyltetrahydrofolate cyclo-ligase</fullName>
        <ecNumber evidence="5">6.3.3.2</ecNumber>
    </recommendedName>
</protein>
<evidence type="ECO:0000256" key="3">
    <source>
        <dbReference type="ARBA" id="ARBA00022840"/>
    </source>
</evidence>
<reference evidence="6" key="2">
    <citation type="submission" date="2020-09" db="EMBL/GenBank/DDBJ databases">
        <authorList>
            <person name="Sun Q."/>
            <person name="Ohkuma M."/>
        </authorList>
    </citation>
    <scope>NUCLEOTIDE SEQUENCE</scope>
    <source>
        <strain evidence="6">JCM 3090</strain>
    </source>
</reference>
<dbReference type="Gene3D" id="3.40.50.10420">
    <property type="entry name" value="NagB/RpiA/CoA transferase-like"/>
    <property type="match status" value="1"/>
</dbReference>
<dbReference type="RefSeq" id="WP_189170035.1">
    <property type="nucleotide sequence ID" value="NZ_BMQB01000004.1"/>
</dbReference>
<reference evidence="6" key="1">
    <citation type="journal article" date="2014" name="Int. J. Syst. Evol. Microbiol.">
        <title>Complete genome sequence of Corynebacterium casei LMG S-19264T (=DSM 44701T), isolated from a smear-ripened cheese.</title>
        <authorList>
            <consortium name="US DOE Joint Genome Institute (JGI-PGF)"/>
            <person name="Walter F."/>
            <person name="Albersmeier A."/>
            <person name="Kalinowski J."/>
            <person name="Ruckert C."/>
        </authorList>
    </citation>
    <scope>NUCLEOTIDE SEQUENCE</scope>
    <source>
        <strain evidence="6">JCM 3090</strain>
    </source>
</reference>
<dbReference type="GO" id="GO:0030272">
    <property type="term" value="F:5-formyltetrahydrofolate cyclo-ligase activity"/>
    <property type="evidence" value="ECO:0007669"/>
    <property type="project" value="UniProtKB-EC"/>
</dbReference>
<dbReference type="PANTHER" id="PTHR23407">
    <property type="entry name" value="ATPASE INHIBITOR/5-FORMYLTETRAHYDROFOLATE CYCLO-LIGASE"/>
    <property type="match status" value="1"/>
</dbReference>
<dbReference type="SUPFAM" id="SSF100950">
    <property type="entry name" value="NagB/RpiA/CoA transferase-like"/>
    <property type="match status" value="1"/>
</dbReference>
<dbReference type="GO" id="GO:0009396">
    <property type="term" value="P:folic acid-containing compound biosynthetic process"/>
    <property type="evidence" value="ECO:0007669"/>
    <property type="project" value="TreeGrafter"/>
</dbReference>
<feature type="binding site" evidence="4">
    <location>
        <position position="64"/>
    </location>
    <ligand>
        <name>substrate</name>
    </ligand>
</feature>
<gene>
    <name evidence="6" type="ORF">GCM10010123_22500</name>
</gene>
<dbReference type="InterPro" id="IPR002698">
    <property type="entry name" value="FTHF_cligase"/>
</dbReference>
<feature type="binding site" evidence="4">
    <location>
        <begin position="13"/>
        <end position="17"/>
    </location>
    <ligand>
        <name>ATP</name>
        <dbReference type="ChEBI" id="CHEBI:30616"/>
    </ligand>
</feature>
<comment type="similarity">
    <text evidence="1 5">Belongs to the 5-formyltetrahydrofolate cyclo-ligase family.</text>
</comment>
<dbReference type="Pfam" id="PF01812">
    <property type="entry name" value="5-FTHF_cyc-lig"/>
    <property type="match status" value="1"/>
</dbReference>
<dbReference type="EMBL" id="BMQB01000004">
    <property type="protein sequence ID" value="GGJ92182.1"/>
    <property type="molecule type" value="Genomic_DNA"/>
</dbReference>
<proteinExistence type="inferred from homology"/>
<dbReference type="InterPro" id="IPR024185">
    <property type="entry name" value="FTHF_cligase-like_sf"/>
</dbReference>
<comment type="caution">
    <text evidence="6">The sequence shown here is derived from an EMBL/GenBank/DDBJ whole genome shotgun (WGS) entry which is preliminary data.</text>
</comment>
<sequence length="218" mass="22551">MSDFSETSDVSRKQVLRTDLLARRRALAPAARLAAAAAVTAHLTALLGARRPAVVAAYAPVGAEPGGPDLPAVLRAALPGATLLLPVLLPDLDLDWAAWDGQPLTAAARGLREPAGPRRGPAAVAGAELVVVPALAVDRRGRRLGRGGGSYDRALARATGLTVALLYDGEWVDAVPAEPHDRPVRAVITPTGGPVRLDGDAADGALLALDKDECQDRR</sequence>
<name>A0A8J3F850_9ACTN</name>
<evidence type="ECO:0000313" key="6">
    <source>
        <dbReference type="EMBL" id="GGJ92182.1"/>
    </source>
</evidence>
<keyword evidence="3 4" id="KW-0067">ATP-binding</keyword>
<dbReference type="NCBIfam" id="TIGR02727">
    <property type="entry name" value="MTHFS_bact"/>
    <property type="match status" value="1"/>
</dbReference>
<evidence type="ECO:0000256" key="4">
    <source>
        <dbReference type="PIRSR" id="PIRSR006806-1"/>
    </source>
</evidence>
<dbReference type="InterPro" id="IPR037171">
    <property type="entry name" value="NagB/RpiA_transferase-like"/>
</dbReference>
<dbReference type="Proteomes" id="UP000649739">
    <property type="component" value="Unassembled WGS sequence"/>
</dbReference>
<evidence type="ECO:0000256" key="2">
    <source>
        <dbReference type="ARBA" id="ARBA00022741"/>
    </source>
</evidence>
<dbReference type="GO" id="GO:0046872">
    <property type="term" value="F:metal ion binding"/>
    <property type="evidence" value="ECO:0007669"/>
    <property type="project" value="UniProtKB-KW"/>
</dbReference>
<feature type="binding site" evidence="4">
    <location>
        <begin position="143"/>
        <end position="151"/>
    </location>
    <ligand>
        <name>ATP</name>
        <dbReference type="ChEBI" id="CHEBI:30616"/>
    </ligand>
</feature>
<dbReference type="GO" id="GO:0005524">
    <property type="term" value="F:ATP binding"/>
    <property type="evidence" value="ECO:0007669"/>
    <property type="project" value="UniProtKB-KW"/>
</dbReference>
<keyword evidence="5" id="KW-0479">Metal-binding</keyword>
<dbReference type="GO" id="GO:0035999">
    <property type="term" value="P:tetrahydrofolate interconversion"/>
    <property type="evidence" value="ECO:0007669"/>
    <property type="project" value="TreeGrafter"/>
</dbReference>
<keyword evidence="2 4" id="KW-0547">Nucleotide-binding</keyword>
<evidence type="ECO:0000256" key="1">
    <source>
        <dbReference type="ARBA" id="ARBA00010638"/>
    </source>
</evidence>
<comment type="catalytic activity">
    <reaction evidence="5">
        <text>(6S)-5-formyl-5,6,7,8-tetrahydrofolate + ATP = (6R)-5,10-methenyltetrahydrofolate + ADP + phosphate</text>
        <dbReference type="Rhea" id="RHEA:10488"/>
        <dbReference type="ChEBI" id="CHEBI:30616"/>
        <dbReference type="ChEBI" id="CHEBI:43474"/>
        <dbReference type="ChEBI" id="CHEBI:57455"/>
        <dbReference type="ChEBI" id="CHEBI:57457"/>
        <dbReference type="ChEBI" id="CHEBI:456216"/>
        <dbReference type="EC" id="6.3.3.2"/>
    </reaction>
</comment>
<evidence type="ECO:0000256" key="5">
    <source>
        <dbReference type="RuleBase" id="RU361279"/>
    </source>
</evidence>